<sequence length="374" mass="41790">MATLFENLCSHRLFVTAPLEALSVGLIFFNNPQLQPWNRGDPRFAVHIGHDGEVLSKTAVLHSDLPNYLCDACGLLVNERTVYCSRYAHIPIQLAYVMQPCVANIGDRIKFQAMFSIFLNGYVVNVYRKVHSAPSIPYKLSNFGLRALLEVSVKWEGLPFGYVWTRNKQLGIIHDPEGILSAALLSPLRLSVFRVYVTDTGPSAFSRFRLRGLASTLTVDGDNLTKNGHMFVGKLMGISTGNGSVFAPKYGTLEIQFGMKSTVGWERVRPGSWISFTMASDPRPPLFTVIEWERIPKLPLQCFITPNDFQFQTRVRFNALLSVLESEVFAFIDDPHEKLPLSARNASGDCLSVWVKRGDAACRTPFILASLDDP</sequence>
<evidence type="ECO:0000259" key="3">
    <source>
        <dbReference type="Pfam" id="PF24341"/>
    </source>
</evidence>
<evidence type="ECO:0000313" key="4">
    <source>
        <dbReference type="Proteomes" id="UP000887569"/>
    </source>
</evidence>
<dbReference type="Pfam" id="PF24339">
    <property type="entry name" value="OB_DEPS-1_3rd"/>
    <property type="match status" value="1"/>
</dbReference>
<dbReference type="Pfam" id="PF24338">
    <property type="entry name" value="DUF7506"/>
    <property type="match status" value="1"/>
</dbReference>
<feature type="domain" description="DUF7506" evidence="1">
    <location>
        <begin position="134"/>
        <end position="225"/>
    </location>
</feature>
<evidence type="ECO:0000313" key="5">
    <source>
        <dbReference type="WBParaSite" id="PgE258_g001_t01"/>
    </source>
</evidence>
<name>A0A915A342_PARUN</name>
<keyword evidence="4" id="KW-1185">Reference proteome</keyword>
<feature type="domain" description="P-granule-associated protein DEPS-1 sixth OB-fold" evidence="3">
    <location>
        <begin position="310"/>
        <end position="372"/>
    </location>
</feature>
<dbReference type="AlphaFoldDB" id="A0A915A342"/>
<dbReference type="Proteomes" id="UP000887569">
    <property type="component" value="Unplaced"/>
</dbReference>
<organism evidence="4 5">
    <name type="scientific">Parascaris univalens</name>
    <name type="common">Nematode worm</name>
    <dbReference type="NCBI Taxonomy" id="6257"/>
    <lineage>
        <taxon>Eukaryota</taxon>
        <taxon>Metazoa</taxon>
        <taxon>Ecdysozoa</taxon>
        <taxon>Nematoda</taxon>
        <taxon>Chromadorea</taxon>
        <taxon>Rhabditida</taxon>
        <taxon>Spirurina</taxon>
        <taxon>Ascaridomorpha</taxon>
        <taxon>Ascaridoidea</taxon>
        <taxon>Ascarididae</taxon>
        <taxon>Parascaris</taxon>
    </lineage>
</organism>
<evidence type="ECO:0000259" key="2">
    <source>
        <dbReference type="Pfam" id="PF24339"/>
    </source>
</evidence>
<proteinExistence type="predicted"/>
<dbReference type="InterPro" id="IPR057147">
    <property type="entry name" value="OB_DEPS-1_3rd"/>
</dbReference>
<accession>A0A915A342</accession>
<dbReference type="WBParaSite" id="PgE258_g001_t01">
    <property type="protein sequence ID" value="PgE258_g001_t01"/>
    <property type="gene ID" value="PgE258_g001"/>
</dbReference>
<evidence type="ECO:0000259" key="1">
    <source>
        <dbReference type="Pfam" id="PF24338"/>
    </source>
</evidence>
<dbReference type="InterPro" id="IPR057144">
    <property type="entry name" value="OB_DEPS-1_6th"/>
</dbReference>
<reference evidence="5" key="1">
    <citation type="submission" date="2022-11" db="UniProtKB">
        <authorList>
            <consortium name="WormBaseParasite"/>
        </authorList>
    </citation>
    <scope>IDENTIFICATION</scope>
</reference>
<protein>
    <submittedName>
        <fullName evidence="5">Uncharacterized protein</fullName>
    </submittedName>
</protein>
<feature type="domain" description="P-granule-associated protein DEPS-1 third OB-fold" evidence="2">
    <location>
        <begin position="68"/>
        <end position="129"/>
    </location>
</feature>
<dbReference type="InterPro" id="IPR055929">
    <property type="entry name" value="DUF7506"/>
</dbReference>
<dbReference type="Pfam" id="PF24341">
    <property type="entry name" value="OB_DEPS-1_6th"/>
    <property type="match status" value="1"/>
</dbReference>